<keyword evidence="7" id="KW-1185">Reference proteome</keyword>
<keyword evidence="3 4" id="KW-0732">Signal</keyword>
<dbReference type="InterPro" id="IPR002035">
    <property type="entry name" value="VWF_A"/>
</dbReference>
<evidence type="ECO:0000313" key="7">
    <source>
        <dbReference type="Proteomes" id="UP000480178"/>
    </source>
</evidence>
<protein>
    <submittedName>
        <fullName evidence="6">DNRLRE domain-containing protein</fullName>
    </submittedName>
</protein>
<evidence type="ECO:0000256" key="4">
    <source>
        <dbReference type="SAM" id="SignalP"/>
    </source>
</evidence>
<accession>A0A6C0GI57</accession>
<evidence type="ECO:0000259" key="5">
    <source>
        <dbReference type="PROSITE" id="PS50234"/>
    </source>
</evidence>
<dbReference type="EMBL" id="CP048222">
    <property type="protein sequence ID" value="QHT67741.1"/>
    <property type="molecule type" value="Genomic_DNA"/>
</dbReference>
<dbReference type="Proteomes" id="UP000480178">
    <property type="component" value="Chromosome"/>
</dbReference>
<dbReference type="SMART" id="SM00327">
    <property type="entry name" value="VWA"/>
    <property type="match status" value="1"/>
</dbReference>
<comment type="subcellular location">
    <subcellularLocation>
        <location evidence="1">Secreted</location>
    </subcellularLocation>
</comment>
<dbReference type="PANTHER" id="PTHR10579:SF43">
    <property type="entry name" value="ZINC FINGER (C3HC4-TYPE RING FINGER) FAMILY PROTEIN"/>
    <property type="match status" value="1"/>
</dbReference>
<dbReference type="GO" id="GO:0005576">
    <property type="term" value="C:extracellular region"/>
    <property type="evidence" value="ECO:0007669"/>
    <property type="project" value="UniProtKB-SubCell"/>
</dbReference>
<evidence type="ECO:0000256" key="1">
    <source>
        <dbReference type="ARBA" id="ARBA00004613"/>
    </source>
</evidence>
<dbReference type="NCBIfam" id="NF033679">
    <property type="entry name" value="DNRLRE_dom"/>
    <property type="match status" value="1"/>
</dbReference>
<sequence>MFIKLRVFLLHTFSFLLMGSLLFAQTQQVLTLQPDSKVGKDAYIHEYMPDRNFGNDSKLPASAWTYDGTPGILRGLIAFNLTVIPPDAVISEATLSLYHSTDRANPLHSTLSGPNTTFIQRIVSPWQENTVTWDNQPKVTSQHQVVLPVSSRANQDYLSIAVTKLVQEMFRNPKANYGFMIRLQTESYYRALMFSSSDNIDPALHPRLTIHYTLPAIPQVVQVSTPQPKDKISRQAITAKPAKVPMATIVHDTVYIDRVRVDTVFVNRLRVDTVYTRPSVQEVDFSPLTNYAFTNLVLLLDVSGSMNSPQKLPLLKQSVKRLLPLLRPEDKVTIVVYSGKAKVMLQAVAGSETAKINQVIDQLQSDGSTDANAGLTLAYKVAGKSYIRGGNNRIILATDGSFSVHPEVHTLIEQKSREEIFLSVFDFSRNNNQSGTPAPMLQTLAEKGRGNCVLILPDNSDLKLVKEIKAKPIR</sequence>
<dbReference type="InterPro" id="IPR036465">
    <property type="entry name" value="vWFA_dom_sf"/>
</dbReference>
<gene>
    <name evidence="6" type="ORF">GXP67_14415</name>
</gene>
<feature type="signal peptide" evidence="4">
    <location>
        <begin position="1"/>
        <end position="24"/>
    </location>
</feature>
<dbReference type="Pfam" id="PF24517">
    <property type="entry name" value="CBM96"/>
    <property type="match status" value="1"/>
</dbReference>
<evidence type="ECO:0000256" key="2">
    <source>
        <dbReference type="ARBA" id="ARBA00022525"/>
    </source>
</evidence>
<name>A0A6C0GI57_9BACT</name>
<evidence type="ECO:0000313" key="6">
    <source>
        <dbReference type="EMBL" id="QHT67741.1"/>
    </source>
</evidence>
<keyword evidence="2" id="KW-0964">Secreted</keyword>
<dbReference type="InterPro" id="IPR051266">
    <property type="entry name" value="CLCR"/>
</dbReference>
<proteinExistence type="predicted"/>
<dbReference type="KEGG" id="rhoz:GXP67_14415"/>
<dbReference type="InterPro" id="IPR055372">
    <property type="entry name" value="CBM96"/>
</dbReference>
<dbReference type="SUPFAM" id="SSF53300">
    <property type="entry name" value="vWA-like"/>
    <property type="match status" value="1"/>
</dbReference>
<feature type="domain" description="VWFA" evidence="5">
    <location>
        <begin position="295"/>
        <end position="473"/>
    </location>
</feature>
<dbReference type="Pfam" id="PF13519">
    <property type="entry name" value="VWA_2"/>
    <property type="match status" value="1"/>
</dbReference>
<dbReference type="PROSITE" id="PS50234">
    <property type="entry name" value="VWFA"/>
    <property type="match status" value="1"/>
</dbReference>
<dbReference type="RefSeq" id="WP_162443764.1">
    <property type="nucleotide sequence ID" value="NZ_CP048222.1"/>
</dbReference>
<dbReference type="PANTHER" id="PTHR10579">
    <property type="entry name" value="CALCIUM-ACTIVATED CHLORIDE CHANNEL REGULATOR"/>
    <property type="match status" value="1"/>
</dbReference>
<dbReference type="AlphaFoldDB" id="A0A6C0GI57"/>
<reference evidence="6 7" key="1">
    <citation type="submission" date="2020-01" db="EMBL/GenBank/DDBJ databases">
        <authorList>
            <person name="Kim M.K."/>
        </authorList>
    </citation>
    <scope>NUCLEOTIDE SEQUENCE [LARGE SCALE GENOMIC DNA]</scope>
    <source>
        <strain evidence="6 7">172606-1</strain>
    </source>
</reference>
<organism evidence="6 7">
    <name type="scientific">Rhodocytophaga rosea</name>
    <dbReference type="NCBI Taxonomy" id="2704465"/>
    <lineage>
        <taxon>Bacteria</taxon>
        <taxon>Pseudomonadati</taxon>
        <taxon>Bacteroidota</taxon>
        <taxon>Cytophagia</taxon>
        <taxon>Cytophagales</taxon>
        <taxon>Rhodocytophagaceae</taxon>
        <taxon>Rhodocytophaga</taxon>
    </lineage>
</organism>
<evidence type="ECO:0000256" key="3">
    <source>
        <dbReference type="ARBA" id="ARBA00022729"/>
    </source>
</evidence>
<dbReference type="Gene3D" id="3.40.50.410">
    <property type="entry name" value="von Willebrand factor, type A domain"/>
    <property type="match status" value="1"/>
</dbReference>
<feature type="chain" id="PRO_5025345833" evidence="4">
    <location>
        <begin position="25"/>
        <end position="474"/>
    </location>
</feature>